<dbReference type="EMBL" id="CM042036">
    <property type="protein sequence ID" value="KAI3743758.1"/>
    <property type="molecule type" value="Genomic_DNA"/>
</dbReference>
<name>A0ACB9DBB5_9ASTR</name>
<gene>
    <name evidence="1" type="ORF">L1987_56824</name>
</gene>
<keyword evidence="2" id="KW-1185">Reference proteome</keyword>
<proteinExistence type="predicted"/>
<sequence length="690" mass="75733">MDQGYKHFSHLHNLIMHQMPEGVEVSCSGCHSSATETVYVCWQCNFFLHEQCYRATRSLKHPSHPPHPLTLVPYPTYHSNSFYCDSCQIVGIGFSYSCAECEFDLHLQCAYSISRAASFKNAHLFQELVPSGWNGMQDSNINHHVPFVSAPESLPIPFPGAQNHYIPPNSISGVQYQNSNPEPSMAHDPLANAPYSSMDQMGSSVSIPTTYPQHTIPNSQDPSMPQDRPSVSIPTGSQDRISSFQGPSMPQNGPSVSIPASTGYPSIVQTGLSDSIPTKYPQNPIPSAQGHSTPQTIPSVSIPTISNNHSVQYPSMAQTGPSDSIPTIYPQNPIPSAQDHSSPQTRVSASIPTSSNNHSAQYPSMAQTGPSDSIPTIYPQNPIPIAQDPSTPQTRPSVSIPTSSHNSSAQYPSVAQSGPSDSIPTNYPQNPIPSAHDHSTPQTRPADSIPTKYPQNPIPSAQDPSTPQNGLKDKELMHFSHPHKLCRVNLQEDEEDEVICSGCEETLVGNGYSCVEPDCSFHLHESCFHLKKEIHHKSHPDHPLTLLLAPYANKTGEFTCSACFSDGAGFTYHCSICEFDLHIQCVSLLETFKREDHEHELKLLYSCPVKDYTFSCDVCHGEVQKDRWGYYCEPCDYGTHLGCVDCEECETDTVIDPQAQLQRLQLQMQMARQQAQFMANLGASLSSLAG</sequence>
<evidence type="ECO:0000313" key="2">
    <source>
        <dbReference type="Proteomes" id="UP001056120"/>
    </source>
</evidence>
<reference evidence="2" key="1">
    <citation type="journal article" date="2022" name="Mol. Ecol. Resour.">
        <title>The genomes of chicory, endive, great burdock and yacon provide insights into Asteraceae palaeo-polyploidization history and plant inulin production.</title>
        <authorList>
            <person name="Fan W."/>
            <person name="Wang S."/>
            <person name="Wang H."/>
            <person name="Wang A."/>
            <person name="Jiang F."/>
            <person name="Liu H."/>
            <person name="Zhao H."/>
            <person name="Xu D."/>
            <person name="Zhang Y."/>
        </authorList>
    </citation>
    <scope>NUCLEOTIDE SEQUENCE [LARGE SCALE GENOMIC DNA]</scope>
    <source>
        <strain evidence="2">cv. Yunnan</strain>
    </source>
</reference>
<dbReference type="Proteomes" id="UP001056120">
    <property type="component" value="Linkage Group LG19"/>
</dbReference>
<organism evidence="1 2">
    <name type="scientific">Smallanthus sonchifolius</name>
    <dbReference type="NCBI Taxonomy" id="185202"/>
    <lineage>
        <taxon>Eukaryota</taxon>
        <taxon>Viridiplantae</taxon>
        <taxon>Streptophyta</taxon>
        <taxon>Embryophyta</taxon>
        <taxon>Tracheophyta</taxon>
        <taxon>Spermatophyta</taxon>
        <taxon>Magnoliopsida</taxon>
        <taxon>eudicotyledons</taxon>
        <taxon>Gunneridae</taxon>
        <taxon>Pentapetalae</taxon>
        <taxon>asterids</taxon>
        <taxon>campanulids</taxon>
        <taxon>Asterales</taxon>
        <taxon>Asteraceae</taxon>
        <taxon>Asteroideae</taxon>
        <taxon>Heliantheae alliance</taxon>
        <taxon>Millerieae</taxon>
        <taxon>Smallanthus</taxon>
    </lineage>
</organism>
<evidence type="ECO:0000313" key="1">
    <source>
        <dbReference type="EMBL" id="KAI3743758.1"/>
    </source>
</evidence>
<accession>A0ACB9DBB5</accession>
<comment type="caution">
    <text evidence="1">The sequence shown here is derived from an EMBL/GenBank/DDBJ whole genome shotgun (WGS) entry which is preliminary data.</text>
</comment>
<protein>
    <submittedName>
        <fullName evidence="1">Uncharacterized protein</fullName>
    </submittedName>
</protein>
<reference evidence="1 2" key="2">
    <citation type="journal article" date="2022" name="Mol. Ecol. Resour.">
        <title>The genomes of chicory, endive, great burdock and yacon provide insights into Asteraceae paleo-polyploidization history and plant inulin production.</title>
        <authorList>
            <person name="Fan W."/>
            <person name="Wang S."/>
            <person name="Wang H."/>
            <person name="Wang A."/>
            <person name="Jiang F."/>
            <person name="Liu H."/>
            <person name="Zhao H."/>
            <person name="Xu D."/>
            <person name="Zhang Y."/>
        </authorList>
    </citation>
    <scope>NUCLEOTIDE SEQUENCE [LARGE SCALE GENOMIC DNA]</scope>
    <source>
        <strain evidence="2">cv. Yunnan</strain>
        <tissue evidence="1">Leaves</tissue>
    </source>
</reference>